<reference evidence="8" key="1">
    <citation type="submission" date="2020-08" db="EMBL/GenBank/DDBJ databases">
        <title>Multicomponent nature underlies the extraordinary mechanical properties of spider dragline silk.</title>
        <authorList>
            <person name="Kono N."/>
            <person name="Nakamura H."/>
            <person name="Mori M."/>
            <person name="Yoshida Y."/>
            <person name="Ohtoshi R."/>
            <person name="Malay A.D."/>
            <person name="Moran D.A.P."/>
            <person name="Tomita M."/>
            <person name="Numata K."/>
            <person name="Arakawa K."/>
        </authorList>
    </citation>
    <scope>NUCLEOTIDE SEQUENCE</scope>
</reference>
<feature type="region of interest" description="Disordered" evidence="6">
    <location>
        <begin position="765"/>
        <end position="792"/>
    </location>
</feature>
<sequence length="1627" mass="184668">MGNHIGIHDRKRFHDVVVKTQKTRKTVRIKYICYPIQQKSKKKEHERISSCVYLGVIGVHVVSMHDPPDGQTGNPDITAGIVLYQIEPSLLVDWLLYSSLTFLRVYDEGFVVGQSLVQACKEGMSGSLSPGETLGVHPLGETTTHIQSLGASEEGYVELLVKFAVNKDIGGIDIWSLNDDDVSNTCGKNPYPMINEISNNIKGAKDLFGSFTDLDITLSTGESQISEEIQVLHEQNTDPEEMRKFKCERIGFYRHPTDCTKFYHCADYRTSTAQPVNQHAIFVYKCPRGLVYDEHRGSCNWPSYSEPCEGSDELMPVPPKKFKCTTPGFHADPMDCRWFYYCSDLGDGQLAAFQFLCPADHLGFDEKNLLCNWKWMVPICGVKRQDSDHSTTEQSNKEVRPRIRNRLSKELQLGDLHPESLPISVISVTNPSKETTRISTNSRDYNQTRTNSFRRDQLESKASGTSDIDDMLKIWAVSFVNYTDITVQNPGTQDHKVLNKTNTNEYVDANGKGKTEKKYGTAYWHRSMANSRPRHRIPSYAFDVPIGNRRTSVVEYDDDLNFEGKHQSENIRADPNYGIGNVKRLHLRPQEVRRLNGGTQGLNIERGTPPSFAQNPTALNYNKPFLKDEKSKVDSLSGDEINHPEIVRGRSLGENVVTNYQFDDTKDLRKTPPNTNSFARVKCSKIIAENDPGTANENVFGCTSEVSLFVRMKEGSEFSKYVLKDDKLSNSAHQESKQVKYLENDPSITKNFKSRSLQLEDVVKRTSKQTNEQSNLENESTQGRSLANSYGSEASHQIIEPLKLQSMNQKRHIGDHKQNLPLINFESEISNSANDALNKSAVENILSKNDLQNLQQRDSQREKETTSRNTKKNFMPISFYPQGVLLNVDLNHISEIPPQILLEVDIMLKKFMTDGDIDLNLLTKKLNATMEHMPEAEMKVNMTSSRVDSMLNVLENILNTTDSTIPQKEMDSTESTTDEAQTSTEASSTSDINVNSTLDDLAYENITKSFSTISNNGTTHSTDIVTSTLNSKSSSTNPPVQKSEKSVQTEEVIVQKVPDNTPFVRRRLFRKYKYPSIREQLEIQKLISSLSSSTEHSISQKTTEAPPVISSRRRYPSIRDQLLWNNNNVPFDDSIGLLFNERDKIQSHTVAHNSQDGHSVSNTNENFGNRIRSTSNDARFQSNNRWVSQPSVEEPDYRNSDARHPENKMLPNSDSSKHFQDQNSNHDKNRGTFLPTNSENDYRNSGVRLSENAAPPASRANSHFPDYNSGHDGNSRESFPTSVENDYRNSGVRLPENRVLINSDRGRKIYNSKPDNSRWASLPVTDESDLKYPDEKLPVSGTNTPRSNSGVHFQVPDLRYGNDKWTTLSDFEERDYRNRGARLPKNRGASPNISRGTQQRNHNAGSNNLSPNLQSKEASNSRSSTNQGRSLQRRLQNPSRNTSRFQYTLPLPPLQYSTENPPIIKQDIPVSESNYFNQYDNRYPNEDHSDVRKINSTRTTQRRRKSRKLKILVKKLPNQERNGGNGSVPQTNIQSNSGMKIPKKLLNELKTNLIRKLSVNGKSDVELEIQFQDHVWNIPFVNNQSSVDISPVACTRAGLFQHPKDCNMFYECFWDKWLKRFTRIFLS</sequence>
<feature type="region of interest" description="Disordered" evidence="6">
    <location>
        <begin position="960"/>
        <end position="991"/>
    </location>
</feature>
<protein>
    <recommendedName>
        <fullName evidence="7">Chitin-binding type-2 domain-containing protein</fullName>
    </recommendedName>
</protein>
<evidence type="ECO:0000313" key="8">
    <source>
        <dbReference type="EMBL" id="GFY00479.1"/>
    </source>
</evidence>
<evidence type="ECO:0000256" key="4">
    <source>
        <dbReference type="ARBA" id="ARBA00023157"/>
    </source>
</evidence>
<feature type="compositionally biased region" description="Basic and acidic residues" evidence="6">
    <location>
        <begin position="1215"/>
        <end position="1230"/>
    </location>
</feature>
<dbReference type="Gene3D" id="2.170.140.10">
    <property type="entry name" value="Chitin binding domain"/>
    <property type="match status" value="2"/>
</dbReference>
<dbReference type="EMBL" id="BMAU01021221">
    <property type="protein sequence ID" value="GFY00479.1"/>
    <property type="molecule type" value="Genomic_DNA"/>
</dbReference>
<evidence type="ECO:0000256" key="2">
    <source>
        <dbReference type="ARBA" id="ARBA00022729"/>
    </source>
</evidence>
<dbReference type="SMART" id="SM00494">
    <property type="entry name" value="ChtBD2"/>
    <property type="match status" value="2"/>
</dbReference>
<feature type="compositionally biased region" description="Polar residues" evidence="6">
    <location>
        <begin position="848"/>
        <end position="857"/>
    </location>
</feature>
<organism evidence="8 9">
    <name type="scientific">Trichonephila clavipes</name>
    <name type="common">Golden silk orbweaver</name>
    <name type="synonym">Nephila clavipes</name>
    <dbReference type="NCBI Taxonomy" id="2585209"/>
    <lineage>
        <taxon>Eukaryota</taxon>
        <taxon>Metazoa</taxon>
        <taxon>Ecdysozoa</taxon>
        <taxon>Arthropoda</taxon>
        <taxon>Chelicerata</taxon>
        <taxon>Arachnida</taxon>
        <taxon>Araneae</taxon>
        <taxon>Araneomorphae</taxon>
        <taxon>Entelegynae</taxon>
        <taxon>Araneoidea</taxon>
        <taxon>Nephilidae</taxon>
        <taxon>Trichonephila</taxon>
    </lineage>
</organism>
<name>A0A8X6RSZ2_TRICX</name>
<feature type="region of interest" description="Disordered" evidence="6">
    <location>
        <begin position="1376"/>
        <end position="1446"/>
    </location>
</feature>
<feature type="domain" description="Chitin-binding type-2" evidence="7">
    <location>
        <begin position="244"/>
        <end position="310"/>
    </location>
</feature>
<feature type="compositionally biased region" description="Low complexity" evidence="6">
    <location>
        <begin position="973"/>
        <end position="991"/>
    </location>
</feature>
<feature type="compositionally biased region" description="Basic and acidic residues" evidence="6">
    <location>
        <begin position="1195"/>
        <end position="1207"/>
    </location>
</feature>
<keyword evidence="2" id="KW-0732">Signal</keyword>
<keyword evidence="3" id="KW-0677">Repeat</keyword>
<dbReference type="PANTHER" id="PTHR23301:SF0">
    <property type="entry name" value="CHITIN-BINDING TYPE-2 DOMAIN-CONTAINING PROTEIN-RELATED"/>
    <property type="match status" value="1"/>
</dbReference>
<feature type="region of interest" description="Disordered" evidence="6">
    <location>
        <begin position="1518"/>
        <end position="1537"/>
    </location>
</feature>
<keyword evidence="9" id="KW-1185">Reference proteome</keyword>
<dbReference type="GO" id="GO:0008061">
    <property type="term" value="F:chitin binding"/>
    <property type="evidence" value="ECO:0007669"/>
    <property type="project" value="UniProtKB-KW"/>
</dbReference>
<feature type="region of interest" description="Disordered" evidence="6">
    <location>
        <begin position="432"/>
        <end position="462"/>
    </location>
</feature>
<feature type="compositionally biased region" description="Polar residues" evidence="6">
    <location>
        <begin position="1149"/>
        <end position="1191"/>
    </location>
</feature>
<feature type="compositionally biased region" description="Polar residues" evidence="6">
    <location>
        <begin position="768"/>
        <end position="792"/>
    </location>
</feature>
<accession>A0A8X6RSZ2</accession>
<evidence type="ECO:0000256" key="5">
    <source>
        <dbReference type="ARBA" id="ARBA00023180"/>
    </source>
</evidence>
<keyword evidence="1" id="KW-0147">Chitin-binding</keyword>
<dbReference type="InterPro" id="IPR036508">
    <property type="entry name" value="Chitin-bd_dom_sf"/>
</dbReference>
<feature type="compositionally biased region" description="Polar residues" evidence="6">
    <location>
        <begin position="1340"/>
        <end position="1351"/>
    </location>
</feature>
<dbReference type="InterPro" id="IPR051940">
    <property type="entry name" value="Chitin_bind-dev_reg"/>
</dbReference>
<feature type="region of interest" description="Disordered" evidence="6">
    <location>
        <begin position="1149"/>
        <end position="1290"/>
    </location>
</feature>
<feature type="non-terminal residue" evidence="8">
    <location>
        <position position="1"/>
    </location>
</feature>
<dbReference type="PANTHER" id="PTHR23301">
    <property type="entry name" value="CHITIN BINDING PERITROPHIN-A"/>
    <property type="match status" value="1"/>
</dbReference>
<dbReference type="GO" id="GO:0005576">
    <property type="term" value="C:extracellular region"/>
    <property type="evidence" value="ECO:0007669"/>
    <property type="project" value="InterPro"/>
</dbReference>
<comment type="caution">
    <text evidence="8">The sequence shown here is derived from an EMBL/GenBank/DDBJ whole genome shotgun (WGS) entry which is preliminary data.</text>
</comment>
<feature type="region of interest" description="Disordered" evidence="6">
    <location>
        <begin position="848"/>
        <end position="872"/>
    </location>
</feature>
<dbReference type="SUPFAM" id="SSF57625">
    <property type="entry name" value="Invertebrate chitin-binding proteins"/>
    <property type="match status" value="2"/>
</dbReference>
<dbReference type="Proteomes" id="UP000887159">
    <property type="component" value="Unassembled WGS sequence"/>
</dbReference>
<feature type="compositionally biased region" description="Basic and acidic residues" evidence="6">
    <location>
        <begin position="1328"/>
        <end position="1337"/>
    </location>
</feature>
<dbReference type="Gene3D" id="3.20.20.80">
    <property type="entry name" value="Glycosidases"/>
    <property type="match status" value="1"/>
</dbReference>
<evidence type="ECO:0000256" key="6">
    <source>
        <dbReference type="SAM" id="MobiDB-lite"/>
    </source>
</evidence>
<evidence type="ECO:0000256" key="1">
    <source>
        <dbReference type="ARBA" id="ARBA00022669"/>
    </source>
</evidence>
<dbReference type="Pfam" id="PF01607">
    <property type="entry name" value="CBM_14"/>
    <property type="match status" value="2"/>
</dbReference>
<feature type="region of interest" description="Disordered" evidence="6">
    <location>
        <begin position="1328"/>
        <end position="1356"/>
    </location>
</feature>
<feature type="compositionally biased region" description="Polar residues" evidence="6">
    <location>
        <begin position="1389"/>
        <end position="1446"/>
    </location>
</feature>
<keyword evidence="4" id="KW-1015">Disulfide bond</keyword>
<gene>
    <name evidence="8" type="primary">NCL1_21150</name>
    <name evidence="8" type="ORF">TNCV_2138771</name>
</gene>
<feature type="compositionally biased region" description="Low complexity" evidence="6">
    <location>
        <begin position="1028"/>
        <end position="1037"/>
    </location>
</feature>
<feature type="region of interest" description="Disordered" evidence="6">
    <location>
        <begin position="1028"/>
        <end position="1047"/>
    </location>
</feature>
<proteinExistence type="predicted"/>
<dbReference type="InterPro" id="IPR002557">
    <property type="entry name" value="Chitin-bd_dom"/>
</dbReference>
<keyword evidence="5" id="KW-0325">Glycoprotein</keyword>
<evidence type="ECO:0000256" key="3">
    <source>
        <dbReference type="ARBA" id="ARBA00022737"/>
    </source>
</evidence>
<evidence type="ECO:0000313" key="9">
    <source>
        <dbReference type="Proteomes" id="UP000887159"/>
    </source>
</evidence>
<evidence type="ECO:0000259" key="7">
    <source>
        <dbReference type="PROSITE" id="PS50940"/>
    </source>
</evidence>
<feature type="compositionally biased region" description="Polar residues" evidence="6">
    <location>
        <begin position="1519"/>
        <end position="1537"/>
    </location>
</feature>
<feature type="compositionally biased region" description="Polar residues" evidence="6">
    <location>
        <begin position="432"/>
        <end position="451"/>
    </location>
</feature>
<dbReference type="PROSITE" id="PS50940">
    <property type="entry name" value="CHIT_BIND_II"/>
    <property type="match status" value="1"/>
</dbReference>